<organism evidence="1 2">
    <name type="scientific">Flammeovirga kamogawensis</name>
    <dbReference type="NCBI Taxonomy" id="373891"/>
    <lineage>
        <taxon>Bacteria</taxon>
        <taxon>Pseudomonadati</taxon>
        <taxon>Bacteroidota</taxon>
        <taxon>Cytophagia</taxon>
        <taxon>Cytophagales</taxon>
        <taxon>Flammeovirgaceae</taxon>
        <taxon>Flammeovirga</taxon>
    </lineage>
</organism>
<name>A0ABX8H3S0_9BACT</name>
<dbReference type="Proteomes" id="UP000682802">
    <property type="component" value="Plasmid p1"/>
</dbReference>
<gene>
    <name evidence="1" type="ORF">KM029_26565</name>
</gene>
<proteinExistence type="predicted"/>
<protein>
    <submittedName>
        <fullName evidence="1">Uncharacterized protein</fullName>
    </submittedName>
</protein>
<dbReference type="RefSeq" id="WP_144077037.1">
    <property type="nucleotide sequence ID" value="NZ_CP076130.1"/>
</dbReference>
<reference evidence="1 2" key="1">
    <citation type="submission" date="2021-05" db="EMBL/GenBank/DDBJ databases">
        <title>Comparative genomic studies on the polysaccharide-degrading batcterial strains of the Flammeovirga genus.</title>
        <authorList>
            <person name="Zewei F."/>
            <person name="Zheng Z."/>
            <person name="Yu L."/>
            <person name="Ruyue G."/>
            <person name="Yanhong M."/>
            <person name="Yuanyuan C."/>
            <person name="Jingyan G."/>
            <person name="Wenjun H."/>
        </authorList>
    </citation>
    <scope>NUCLEOTIDE SEQUENCE [LARGE SCALE GENOMIC DNA]</scope>
    <source>
        <strain evidence="1 2">YS10</strain>
        <plasmid evidence="1 2">p1</plasmid>
    </source>
</reference>
<evidence type="ECO:0000313" key="1">
    <source>
        <dbReference type="EMBL" id="QWG10539.1"/>
    </source>
</evidence>
<geneLocation type="plasmid" evidence="1 2">
    <name>p1</name>
</geneLocation>
<dbReference type="EMBL" id="CP076130">
    <property type="protein sequence ID" value="QWG10539.1"/>
    <property type="molecule type" value="Genomic_DNA"/>
</dbReference>
<keyword evidence="2" id="KW-1185">Reference proteome</keyword>
<evidence type="ECO:0000313" key="2">
    <source>
        <dbReference type="Proteomes" id="UP000682802"/>
    </source>
</evidence>
<keyword evidence="1" id="KW-0614">Plasmid</keyword>
<accession>A0ABX8H3S0</accession>
<sequence length="151" mass="17862">MTEEEKETKKENFIEWTTFIEDRVDEWSKSIKVDLSNKLNYSPDSLIIIEDYILSNFTKDSLSDEKCKMQIDATISYYAETLLRSLPESTWFLDIDDESSYYYNLPSIKTPIGAMICPHKLLPRIIHKNKGTFLFDFYNKRLGFIQNPETY</sequence>